<evidence type="ECO:0000256" key="1">
    <source>
        <dbReference type="ARBA" id="ARBA00010838"/>
    </source>
</evidence>
<feature type="binding site" evidence="8">
    <location>
        <position position="20"/>
    </location>
    <ligand>
        <name>substrate</name>
    </ligand>
</feature>
<evidence type="ECO:0000256" key="8">
    <source>
        <dbReference type="PIRSR" id="PIRSR617736-2"/>
    </source>
</evidence>
<proteinExistence type="inferred from homology"/>
<dbReference type="Pfam" id="PF00232">
    <property type="entry name" value="Glyco_hydro_1"/>
    <property type="match status" value="1"/>
</dbReference>
<dbReference type="OrthoDB" id="9765195at2"/>
<dbReference type="GO" id="GO:0030245">
    <property type="term" value="P:cellulose catabolic process"/>
    <property type="evidence" value="ECO:0007669"/>
    <property type="project" value="UniProtKB-KW"/>
</dbReference>
<dbReference type="Proteomes" id="UP000448867">
    <property type="component" value="Unassembled WGS sequence"/>
</dbReference>
<evidence type="ECO:0000256" key="5">
    <source>
        <dbReference type="ARBA" id="ARBA00023295"/>
    </source>
</evidence>
<dbReference type="Gene3D" id="3.20.20.80">
    <property type="entry name" value="Glycosidases"/>
    <property type="match status" value="1"/>
</dbReference>
<keyword evidence="4" id="KW-0119">Carbohydrate metabolism</keyword>
<keyword evidence="5 9" id="KW-0326">Glycosidase</keyword>
<dbReference type="RefSeq" id="WP_154308735.1">
    <property type="nucleotide sequence ID" value="NZ_WKKI01000030.1"/>
</dbReference>
<evidence type="ECO:0000256" key="9">
    <source>
        <dbReference type="RuleBase" id="RU361175"/>
    </source>
</evidence>
<dbReference type="NCBIfam" id="TIGR03356">
    <property type="entry name" value="BGL"/>
    <property type="match status" value="1"/>
</dbReference>
<dbReference type="EC" id="3.2.1.21" evidence="9"/>
<feature type="binding site" evidence="8">
    <location>
        <position position="296"/>
    </location>
    <ligand>
        <name>substrate</name>
    </ligand>
</feature>
<feature type="binding site" evidence="8">
    <location>
        <position position="121"/>
    </location>
    <ligand>
        <name>substrate</name>
    </ligand>
</feature>
<accession>A0A7X2J0Y7</accession>
<dbReference type="PRINTS" id="PR00131">
    <property type="entry name" value="GLHYDRLASE1"/>
</dbReference>
<protein>
    <recommendedName>
        <fullName evidence="9">Beta-glucosidase</fullName>
        <ecNumber evidence="9">3.2.1.21</ecNumber>
    </recommendedName>
</protein>
<name>A0A7X2J0Y7_9BACI</name>
<dbReference type="EMBL" id="WKKI01000030">
    <property type="protein sequence ID" value="MRX73269.1"/>
    <property type="molecule type" value="Genomic_DNA"/>
</dbReference>
<dbReference type="PANTHER" id="PTHR10353">
    <property type="entry name" value="GLYCOSYL HYDROLASE"/>
    <property type="match status" value="1"/>
</dbReference>
<feature type="binding site" evidence="8">
    <location>
        <position position="165"/>
    </location>
    <ligand>
        <name>substrate</name>
    </ligand>
</feature>
<keyword evidence="3" id="KW-0136">Cellulose degradation</keyword>
<dbReference type="SUPFAM" id="SSF51445">
    <property type="entry name" value="(Trans)glycosidases"/>
    <property type="match status" value="1"/>
</dbReference>
<feature type="active site" description="Proton donor" evidence="7">
    <location>
        <position position="166"/>
    </location>
</feature>
<feature type="binding site" evidence="8">
    <location>
        <position position="399"/>
    </location>
    <ligand>
        <name>substrate</name>
    </ligand>
</feature>
<keyword evidence="11" id="KW-1185">Reference proteome</keyword>
<dbReference type="GO" id="GO:0008422">
    <property type="term" value="F:beta-glucosidase activity"/>
    <property type="evidence" value="ECO:0007669"/>
    <property type="project" value="UniProtKB-EC"/>
</dbReference>
<organism evidence="10 11">
    <name type="scientific">Metabacillus lacus</name>
    <dbReference type="NCBI Taxonomy" id="1983721"/>
    <lineage>
        <taxon>Bacteria</taxon>
        <taxon>Bacillati</taxon>
        <taxon>Bacillota</taxon>
        <taxon>Bacilli</taxon>
        <taxon>Bacillales</taxon>
        <taxon>Bacillaceae</taxon>
        <taxon>Metabacillus</taxon>
    </lineage>
</organism>
<keyword evidence="6" id="KW-0624">Polysaccharide degradation</keyword>
<evidence type="ECO:0000256" key="2">
    <source>
        <dbReference type="ARBA" id="ARBA00022801"/>
    </source>
</evidence>
<evidence type="ECO:0000313" key="11">
    <source>
        <dbReference type="Proteomes" id="UP000448867"/>
    </source>
</evidence>
<feature type="binding site" evidence="8">
    <location>
        <begin position="406"/>
        <end position="407"/>
    </location>
    <ligand>
        <name>substrate</name>
    </ligand>
</feature>
<dbReference type="PANTHER" id="PTHR10353:SF36">
    <property type="entry name" value="LP05116P"/>
    <property type="match status" value="1"/>
</dbReference>
<dbReference type="InterPro" id="IPR017853">
    <property type="entry name" value="GH"/>
</dbReference>
<keyword evidence="2 9" id="KW-0378">Hydrolase</keyword>
<sequence>MAIIQFPENIKWGTATASYQIEGAVKEDGRGPSIWDTFCETPGKVLNGDSGEIACDSYHRVEEDVSIMKDLGIDLYRFSVAWPRIFPEGTGEVNSKGLNYYHRLVDALIENGIEPMVTLYHWDLPQALQDKGGWDNRETIDAFVHYAEVMFKEFSGKVKKWITFNEPWCVSFLSNFLGAHAPGNRDLQLAVNVAHHLHVAHGRTVQKFRAYGYEGEIGYAPNTTWLEPFSNKEEDMKACRRGVGEFVEWFFDPVFKGSYPGFLVDWFEQKGVSVPILEGDMNDIHQPVDFVGVNYYTGSVARFKENEGLLDVEQVDMGYEKTDIGWNIYPEGFYKVLTYITEQYGNIPIYITENGSCYNDEPEKGRVRDIRRIDYLKQHLTALKRSMDSGVNIKGYITWSLMDNFEWAEGYSKRFGIVYVNYRTLQRIKKDSFYWYKQTIRNNWFQV</sequence>
<evidence type="ECO:0000256" key="3">
    <source>
        <dbReference type="ARBA" id="ARBA00023001"/>
    </source>
</evidence>
<comment type="similarity">
    <text evidence="1 9">Belongs to the glycosyl hydrolase 1 family.</text>
</comment>
<evidence type="ECO:0000256" key="6">
    <source>
        <dbReference type="ARBA" id="ARBA00023326"/>
    </source>
</evidence>
<reference evidence="10 11" key="1">
    <citation type="submission" date="2019-11" db="EMBL/GenBank/DDBJ databases">
        <title>Bacillus lacus genome.</title>
        <authorList>
            <person name="Allen C.J."/>
            <person name="Newman J.D."/>
        </authorList>
    </citation>
    <scope>NUCLEOTIDE SEQUENCE [LARGE SCALE GENOMIC DNA]</scope>
    <source>
        <strain evidence="10 11">KCTC 33946</strain>
    </source>
</reference>
<feature type="active site" description="Nucleophile" evidence="7">
    <location>
        <position position="353"/>
    </location>
</feature>
<dbReference type="GO" id="GO:0005829">
    <property type="term" value="C:cytosol"/>
    <property type="evidence" value="ECO:0007669"/>
    <property type="project" value="TreeGrafter"/>
</dbReference>
<evidence type="ECO:0000256" key="4">
    <source>
        <dbReference type="ARBA" id="ARBA00023277"/>
    </source>
</evidence>
<dbReference type="AlphaFoldDB" id="A0A7X2J0Y7"/>
<dbReference type="InterPro" id="IPR001360">
    <property type="entry name" value="Glyco_hydro_1"/>
</dbReference>
<gene>
    <name evidence="10" type="ORF">GJU40_14065</name>
</gene>
<comment type="catalytic activity">
    <reaction evidence="9">
        <text>Hydrolysis of terminal, non-reducing beta-D-glucosyl residues with release of beta-D-glucose.</text>
        <dbReference type="EC" id="3.2.1.21"/>
    </reaction>
</comment>
<evidence type="ECO:0000256" key="7">
    <source>
        <dbReference type="PIRSR" id="PIRSR617736-1"/>
    </source>
</evidence>
<dbReference type="FunFam" id="3.20.20.80:FF:000004">
    <property type="entry name" value="Beta-glucosidase 6-phospho-beta-glucosidase"/>
    <property type="match status" value="1"/>
</dbReference>
<comment type="caution">
    <text evidence="10">The sequence shown here is derived from an EMBL/GenBank/DDBJ whole genome shotgun (WGS) entry which is preliminary data.</text>
</comment>
<evidence type="ECO:0000313" key="10">
    <source>
        <dbReference type="EMBL" id="MRX73269.1"/>
    </source>
</evidence>
<dbReference type="InterPro" id="IPR017736">
    <property type="entry name" value="Glyco_hydro_1_beta-glucosidase"/>
</dbReference>